<dbReference type="Gene3D" id="1.20.120.450">
    <property type="entry name" value="dinb family like domain"/>
    <property type="match status" value="1"/>
</dbReference>
<dbReference type="Proteomes" id="UP000045051">
    <property type="component" value="Unassembled WGS sequence"/>
</dbReference>
<evidence type="ECO:0000313" key="3">
    <source>
        <dbReference type="Proteomes" id="UP000045051"/>
    </source>
</evidence>
<accession>A0A0B7I7C4</accession>
<feature type="domain" description="DinB-like" evidence="1">
    <location>
        <begin position="12"/>
        <end position="147"/>
    </location>
</feature>
<dbReference type="RefSeq" id="WP_042344205.1">
    <property type="nucleotide sequence ID" value="NZ_BOQK01000041.1"/>
</dbReference>
<dbReference type="SUPFAM" id="SSF109854">
    <property type="entry name" value="DinB/YfiT-like putative metalloenzymes"/>
    <property type="match status" value="1"/>
</dbReference>
<dbReference type="Pfam" id="PF12867">
    <property type="entry name" value="DinB_2"/>
    <property type="match status" value="1"/>
</dbReference>
<proteinExistence type="predicted"/>
<name>A0A0B7I7C4_9FLAO</name>
<evidence type="ECO:0000313" key="2">
    <source>
        <dbReference type="EMBL" id="CEN46036.1"/>
    </source>
</evidence>
<organism evidence="2 3">
    <name type="scientific">Capnocytophaga canis</name>
    <dbReference type="NCBI Taxonomy" id="1848903"/>
    <lineage>
        <taxon>Bacteria</taxon>
        <taxon>Pseudomonadati</taxon>
        <taxon>Bacteroidota</taxon>
        <taxon>Flavobacteriia</taxon>
        <taxon>Flavobacteriales</taxon>
        <taxon>Flavobacteriaceae</taxon>
        <taxon>Capnocytophaga</taxon>
    </lineage>
</organism>
<gene>
    <name evidence="2" type="ORF">CCAND38_310009</name>
</gene>
<dbReference type="InterPro" id="IPR034660">
    <property type="entry name" value="DinB/YfiT-like"/>
</dbReference>
<protein>
    <recommendedName>
        <fullName evidence="1">DinB-like domain-containing protein</fullName>
    </recommendedName>
</protein>
<dbReference type="AlphaFoldDB" id="A0A0B7I7C4"/>
<dbReference type="EMBL" id="CDOI01000142">
    <property type="protein sequence ID" value="CEN46036.1"/>
    <property type="molecule type" value="Genomic_DNA"/>
</dbReference>
<reference evidence="2 3" key="1">
    <citation type="submission" date="2015-01" db="EMBL/GenBank/DDBJ databases">
        <authorList>
            <person name="MANFREDI Pablo"/>
        </authorList>
    </citation>
    <scope>NUCLEOTIDE SEQUENCE [LARGE SCALE GENOMIC DNA]</scope>
    <source>
        <strain evidence="2 3">CcD38</strain>
    </source>
</reference>
<sequence length="156" mass="17770">MKLTSQTFNLHKATRAKLLNYLDSLTEQGLATIPNGFNNNVLWNIAHCVATQQILCYKLSGLTPKVPESFIETYRKGTAPDGHTPTKEEVQQLKELLISTQKQLQEDYQQGFFENFNSYSTSYGFELNSIEDAIQFNNTHESMHLGVVISLNYFVK</sequence>
<dbReference type="GeneID" id="97264207"/>
<keyword evidence="3" id="KW-1185">Reference proteome</keyword>
<dbReference type="InterPro" id="IPR024775">
    <property type="entry name" value="DinB-like"/>
</dbReference>
<evidence type="ECO:0000259" key="1">
    <source>
        <dbReference type="Pfam" id="PF12867"/>
    </source>
</evidence>